<reference evidence="17 18" key="1">
    <citation type="journal article" date="2021" name="BMC Biol.">
        <title>Horizontally acquired antibacterial genes associated with adaptive radiation of ladybird beetles.</title>
        <authorList>
            <person name="Li H.S."/>
            <person name="Tang X.F."/>
            <person name="Huang Y.H."/>
            <person name="Xu Z.Y."/>
            <person name="Chen M.L."/>
            <person name="Du X.Y."/>
            <person name="Qiu B.Y."/>
            <person name="Chen P.T."/>
            <person name="Zhang W."/>
            <person name="Slipinski A."/>
            <person name="Escalona H.E."/>
            <person name="Waterhouse R.M."/>
            <person name="Zwick A."/>
            <person name="Pang H."/>
        </authorList>
    </citation>
    <scope>NUCLEOTIDE SEQUENCE [LARGE SCALE GENOMIC DNA]</scope>
    <source>
        <strain evidence="17">SYSU2018</strain>
    </source>
</reference>
<evidence type="ECO:0000256" key="3">
    <source>
        <dbReference type="ARBA" id="ARBA00022603"/>
    </source>
</evidence>
<dbReference type="InterPro" id="IPR024657">
    <property type="entry name" value="COMPASS_Set1_N-SET"/>
</dbReference>
<dbReference type="SMART" id="SM01291">
    <property type="entry name" value="N-SET"/>
    <property type="match status" value="1"/>
</dbReference>
<evidence type="ECO:0000256" key="5">
    <source>
        <dbReference type="ARBA" id="ARBA00022691"/>
    </source>
</evidence>
<feature type="compositionally biased region" description="Basic and acidic residues" evidence="14">
    <location>
        <begin position="511"/>
        <end position="529"/>
    </location>
</feature>
<dbReference type="GO" id="GO:0005634">
    <property type="term" value="C:nucleus"/>
    <property type="evidence" value="ECO:0007669"/>
    <property type="project" value="UniProtKB-SubCell"/>
</dbReference>
<feature type="region of interest" description="Disordered" evidence="14">
    <location>
        <begin position="336"/>
        <end position="496"/>
    </location>
</feature>
<evidence type="ECO:0000256" key="14">
    <source>
        <dbReference type="SAM" id="MobiDB-lite"/>
    </source>
</evidence>
<dbReference type="SMART" id="SM00317">
    <property type="entry name" value="SET"/>
    <property type="match status" value="1"/>
</dbReference>
<feature type="region of interest" description="Disordered" evidence="14">
    <location>
        <begin position="558"/>
        <end position="648"/>
    </location>
</feature>
<evidence type="ECO:0000256" key="1">
    <source>
        <dbReference type="ARBA" id="ARBA00004123"/>
    </source>
</evidence>
<evidence type="ECO:0000256" key="13">
    <source>
        <dbReference type="ARBA" id="ARBA00049129"/>
    </source>
</evidence>
<feature type="region of interest" description="Disordered" evidence="14">
    <location>
        <begin position="95"/>
        <end position="141"/>
    </location>
</feature>
<comment type="catalytic activity">
    <reaction evidence="13">
        <text>N(6),N(6)-dimethyl-L-lysyl(4)-[histone H3] + S-adenosyl-L-methionine = N(6),N(6),N(6)-trimethyl-L-lysyl(4)-[histone H3] + S-adenosyl-L-homocysteine + H(+)</text>
        <dbReference type="Rhea" id="RHEA:60272"/>
        <dbReference type="Rhea" id="RHEA-COMP:15537"/>
        <dbReference type="Rhea" id="RHEA-COMP:15540"/>
        <dbReference type="ChEBI" id="CHEBI:15378"/>
        <dbReference type="ChEBI" id="CHEBI:57856"/>
        <dbReference type="ChEBI" id="CHEBI:59789"/>
        <dbReference type="ChEBI" id="CHEBI:61961"/>
        <dbReference type="ChEBI" id="CHEBI:61976"/>
    </reaction>
</comment>
<dbReference type="Pfam" id="PF00856">
    <property type="entry name" value="SET"/>
    <property type="match status" value="1"/>
</dbReference>
<evidence type="ECO:0000256" key="7">
    <source>
        <dbReference type="ARBA" id="ARBA00022884"/>
    </source>
</evidence>
<dbReference type="InterPro" id="IPR037841">
    <property type="entry name" value="SET_SETD1A/B"/>
</dbReference>
<evidence type="ECO:0000313" key="17">
    <source>
        <dbReference type="EMBL" id="KAL3271157.1"/>
    </source>
</evidence>
<dbReference type="PANTHER" id="PTHR45814:SF2">
    <property type="entry name" value="HISTONE-LYSINE N-METHYLTRANSFERASE SETD1"/>
    <property type="match status" value="1"/>
</dbReference>
<keyword evidence="3" id="KW-0489">Methyltransferase</keyword>
<feature type="compositionally biased region" description="Low complexity" evidence="14">
    <location>
        <begin position="383"/>
        <end position="405"/>
    </location>
</feature>
<keyword evidence="7" id="KW-0694">RNA-binding</keyword>
<evidence type="ECO:0000256" key="4">
    <source>
        <dbReference type="ARBA" id="ARBA00022679"/>
    </source>
</evidence>
<dbReference type="CDD" id="cd19169">
    <property type="entry name" value="SET_SETD1"/>
    <property type="match status" value="1"/>
</dbReference>
<feature type="domain" description="Post-SET" evidence="16">
    <location>
        <begin position="1027"/>
        <end position="1043"/>
    </location>
</feature>
<comment type="caution">
    <text evidence="17">The sequence shown here is derived from an EMBL/GenBank/DDBJ whole genome shotgun (WGS) entry which is preliminary data.</text>
</comment>
<feature type="compositionally biased region" description="Low complexity" evidence="14">
    <location>
        <begin position="577"/>
        <end position="586"/>
    </location>
</feature>
<dbReference type="SMART" id="SM00508">
    <property type="entry name" value="PostSET"/>
    <property type="match status" value="1"/>
</dbReference>
<dbReference type="EMBL" id="JABFTP020000042">
    <property type="protein sequence ID" value="KAL3271157.1"/>
    <property type="molecule type" value="Genomic_DNA"/>
</dbReference>
<dbReference type="FunFam" id="2.170.270.10:FF:000010">
    <property type="entry name" value="Histone-lysine N-methyltransferase"/>
    <property type="match status" value="1"/>
</dbReference>
<keyword evidence="6" id="KW-0156">Chromatin regulator</keyword>
<dbReference type="InterPro" id="IPR044570">
    <property type="entry name" value="Set1-like"/>
</dbReference>
<keyword evidence="5" id="KW-0949">S-adenosyl-L-methionine</keyword>
<keyword evidence="18" id="KW-1185">Reference proteome</keyword>
<comment type="subcellular location">
    <subcellularLocation>
        <location evidence="1">Nucleus</location>
    </subcellularLocation>
</comment>
<evidence type="ECO:0000256" key="8">
    <source>
        <dbReference type="ARBA" id="ARBA00023015"/>
    </source>
</evidence>
<dbReference type="EC" id="2.1.1.354" evidence="2"/>
<dbReference type="Pfam" id="PF11764">
    <property type="entry name" value="N-SET"/>
    <property type="match status" value="1"/>
</dbReference>
<keyword evidence="9" id="KW-0804">Transcription</keyword>
<dbReference type="SUPFAM" id="SSF82199">
    <property type="entry name" value="SET domain"/>
    <property type="match status" value="1"/>
</dbReference>
<dbReference type="InterPro" id="IPR001214">
    <property type="entry name" value="SET_dom"/>
</dbReference>
<sequence length="1043" mass="118555">MPINPPAPDFDLPQFRDDESAPLSEPPSPFLSKEIYLECHRNALEMAVVARQREALETTALLKKVHLDKIGSDISSSEDELLTGGRMEMNYSPIERSEFKMDTKSDREDDRMSLSSLSSNDQKIEESKPAALPPNLSQIPPPPAPYPFTHHYPPPGYPPATFAYPTTTPFPHHPTYPPFPYTSAPPPPTLFHLTPHHAYPPQFTPLHPAQPYIPPHYQMPQRKLEGDKDDPHAPTINAVIKQITQELKQILKKDFNKKMVENTAFMRFEAWWEEECSKENKPKENQEAEKSAIPEKDNINVLLEANRENLYSNLDTLAGLGGVGLGIRASLPKMPSFRRKKIPSPVPEDDDSRKLSDSEEIVRDSDTEMVSHSKPINRIRKPSTSSISSSESSVFSSDSESSSSDESSDSETEVRQINRSDDSPKVEKLEPVAESFKSPSPLQDGIEATCKTPEPMQIDEPESPPKKVTPPADTSKTRYSTIFDSDSSLSETELEYMERRRKNTEWMEQIEREKAEREGRLTETKKDDSVSEMETEAEKSDYVEKLIKEKTLEEMEAERDALLQAIRNPDPPSVQGSSKPTSISSSPVQPLVSKMRDKEARLQSSDEELSTLDKNDLAPKKDLNGALERIKRLSESDGEASSSHSQVAMEHSYCMPHKEDKENLDNYQENVDHDHGYSTIKTAEPVLKEKEPSTVLPIAEKTPEKLVKEKVPRPRKRKEHKKLQELQNTMDHREEYQNRMFMQPYTVHSVKHKERDVIAQMGILYEFLTKGIDKEDIQYMKTSYEAMLADDAMGYWLNDTHWVDHCVTDLFSNPKRKKKDDVRVHSTGCARTEGYYKITPHEKAKYKYHHAKSHAVSLSPNAPVSKMQGLSREARSNQRRLLTAFGTDTDSDLLKFNQLKFRKKQLKFAKSAIHDWGLFAMEPIAADEMVIEYVGQMVRPSVADLRETKYESIGIGSSYLFRIDVETIIDATKCGNLARFINHSCSPNCYAKVITIESQKKIVIYSKQQIGVNEEITYDYKFPIEEDKIPCLCGAATCRGTLN</sequence>
<gene>
    <name evidence="17" type="ORF">HHI36_021655</name>
</gene>
<feature type="region of interest" description="Disordered" evidence="14">
    <location>
        <begin position="1"/>
        <end position="30"/>
    </location>
</feature>
<dbReference type="Gene3D" id="2.170.270.10">
    <property type="entry name" value="SET domain"/>
    <property type="match status" value="1"/>
</dbReference>
<feature type="compositionally biased region" description="Basic and acidic residues" evidence="14">
    <location>
        <begin position="95"/>
        <end position="112"/>
    </location>
</feature>
<dbReference type="Proteomes" id="UP001516400">
    <property type="component" value="Unassembled WGS sequence"/>
</dbReference>
<dbReference type="PANTHER" id="PTHR45814">
    <property type="entry name" value="HISTONE-LYSINE N-METHYLTRANSFERASE SETD1"/>
    <property type="match status" value="1"/>
</dbReference>
<organism evidence="17 18">
    <name type="scientific">Cryptolaemus montrouzieri</name>
    <dbReference type="NCBI Taxonomy" id="559131"/>
    <lineage>
        <taxon>Eukaryota</taxon>
        <taxon>Metazoa</taxon>
        <taxon>Ecdysozoa</taxon>
        <taxon>Arthropoda</taxon>
        <taxon>Hexapoda</taxon>
        <taxon>Insecta</taxon>
        <taxon>Pterygota</taxon>
        <taxon>Neoptera</taxon>
        <taxon>Endopterygota</taxon>
        <taxon>Coleoptera</taxon>
        <taxon>Polyphaga</taxon>
        <taxon>Cucujiformia</taxon>
        <taxon>Coccinelloidea</taxon>
        <taxon>Coccinellidae</taxon>
        <taxon>Scymninae</taxon>
        <taxon>Scymnini</taxon>
        <taxon>Cryptolaemus</taxon>
    </lineage>
</organism>
<feature type="compositionally biased region" description="Basic and acidic residues" evidence="14">
    <location>
        <begin position="611"/>
        <end position="635"/>
    </location>
</feature>
<evidence type="ECO:0000256" key="2">
    <source>
        <dbReference type="ARBA" id="ARBA00012182"/>
    </source>
</evidence>
<dbReference type="GO" id="GO:0032259">
    <property type="term" value="P:methylation"/>
    <property type="evidence" value="ECO:0007669"/>
    <property type="project" value="UniProtKB-KW"/>
</dbReference>
<evidence type="ECO:0000256" key="10">
    <source>
        <dbReference type="ARBA" id="ARBA00023242"/>
    </source>
</evidence>
<keyword evidence="8" id="KW-0805">Transcription regulation</keyword>
<feature type="compositionally biased region" description="Polar residues" evidence="14">
    <location>
        <begin position="472"/>
        <end position="483"/>
    </location>
</feature>
<feature type="compositionally biased region" description="Basic and acidic residues" evidence="14">
    <location>
        <begin position="351"/>
        <end position="371"/>
    </location>
</feature>
<dbReference type="PROSITE" id="PS50868">
    <property type="entry name" value="POST_SET"/>
    <property type="match status" value="1"/>
</dbReference>
<evidence type="ECO:0000256" key="11">
    <source>
        <dbReference type="ARBA" id="ARBA00047571"/>
    </source>
</evidence>
<keyword evidence="4" id="KW-0808">Transferase</keyword>
<comment type="catalytic activity">
    <reaction evidence="12">
        <text>N(6)-methyl-L-lysyl(4)-[histone H3] + S-adenosyl-L-methionine = N(6),N(6)-dimethyl-L-lysyl(4)-[histone H3] + S-adenosyl-L-homocysteine + H(+)</text>
        <dbReference type="Rhea" id="RHEA:60268"/>
        <dbReference type="Rhea" id="RHEA-COMP:15540"/>
        <dbReference type="Rhea" id="RHEA-COMP:15543"/>
        <dbReference type="ChEBI" id="CHEBI:15378"/>
        <dbReference type="ChEBI" id="CHEBI:57856"/>
        <dbReference type="ChEBI" id="CHEBI:59789"/>
        <dbReference type="ChEBI" id="CHEBI:61929"/>
        <dbReference type="ChEBI" id="CHEBI:61976"/>
    </reaction>
</comment>
<name>A0ABD2MXU7_9CUCU</name>
<proteinExistence type="predicted"/>
<dbReference type="PROSITE" id="PS50280">
    <property type="entry name" value="SET"/>
    <property type="match status" value="1"/>
</dbReference>
<feature type="domain" description="SET" evidence="15">
    <location>
        <begin position="904"/>
        <end position="1021"/>
    </location>
</feature>
<keyword evidence="10" id="KW-0539">Nucleus</keyword>
<dbReference type="InterPro" id="IPR046341">
    <property type="entry name" value="SET_dom_sf"/>
</dbReference>
<dbReference type="GO" id="GO:0003723">
    <property type="term" value="F:RNA binding"/>
    <property type="evidence" value="ECO:0007669"/>
    <property type="project" value="UniProtKB-KW"/>
</dbReference>
<accession>A0ABD2MXU7</accession>
<evidence type="ECO:0000259" key="16">
    <source>
        <dbReference type="PROSITE" id="PS50868"/>
    </source>
</evidence>
<dbReference type="GO" id="GO:0140999">
    <property type="term" value="F:histone H3K4 trimethyltransferase activity"/>
    <property type="evidence" value="ECO:0007669"/>
    <property type="project" value="UniProtKB-EC"/>
</dbReference>
<evidence type="ECO:0000259" key="15">
    <source>
        <dbReference type="PROSITE" id="PS50280"/>
    </source>
</evidence>
<evidence type="ECO:0000313" key="18">
    <source>
        <dbReference type="Proteomes" id="UP001516400"/>
    </source>
</evidence>
<comment type="catalytic activity">
    <reaction evidence="11">
        <text>L-lysyl(4)-[histone H3] + 3 S-adenosyl-L-methionine = N(6),N(6),N(6)-trimethyl-L-lysyl(4)-[histone H3] + 3 S-adenosyl-L-homocysteine + 3 H(+)</text>
        <dbReference type="Rhea" id="RHEA:60260"/>
        <dbReference type="Rhea" id="RHEA-COMP:15537"/>
        <dbReference type="Rhea" id="RHEA-COMP:15547"/>
        <dbReference type="ChEBI" id="CHEBI:15378"/>
        <dbReference type="ChEBI" id="CHEBI:29969"/>
        <dbReference type="ChEBI" id="CHEBI:57856"/>
        <dbReference type="ChEBI" id="CHEBI:59789"/>
        <dbReference type="ChEBI" id="CHEBI:61961"/>
        <dbReference type="EC" id="2.1.1.354"/>
    </reaction>
</comment>
<dbReference type="AlphaFoldDB" id="A0ABD2MXU7"/>
<evidence type="ECO:0000256" key="12">
    <source>
        <dbReference type="ARBA" id="ARBA00047583"/>
    </source>
</evidence>
<feature type="compositionally biased region" description="Basic and acidic residues" evidence="14">
    <location>
        <begin position="412"/>
        <end position="431"/>
    </location>
</feature>
<evidence type="ECO:0000256" key="9">
    <source>
        <dbReference type="ARBA" id="ARBA00023163"/>
    </source>
</evidence>
<dbReference type="InterPro" id="IPR003616">
    <property type="entry name" value="Post-SET_dom"/>
</dbReference>
<protein>
    <recommendedName>
        <fullName evidence="2">[histone H3]-lysine(4) N-trimethyltransferase</fullName>
        <ecNumber evidence="2">2.1.1.354</ecNumber>
    </recommendedName>
</protein>
<feature type="region of interest" description="Disordered" evidence="14">
    <location>
        <begin position="511"/>
        <end position="539"/>
    </location>
</feature>
<evidence type="ECO:0000256" key="6">
    <source>
        <dbReference type="ARBA" id="ARBA00022853"/>
    </source>
</evidence>